<reference evidence="2" key="2">
    <citation type="submission" date="2016-04" db="UniProtKB">
        <authorList>
            <consortium name="WormBaseParasite"/>
        </authorList>
    </citation>
    <scope>IDENTIFICATION</scope>
</reference>
<reference evidence="1" key="1">
    <citation type="submission" date="2012-09" db="EMBL/GenBank/DDBJ databases">
        <authorList>
            <person name="Martin A.A."/>
        </authorList>
    </citation>
    <scope>NUCLEOTIDE SEQUENCE</scope>
</reference>
<dbReference type="AlphaFoldDB" id="A0A158P7L0"/>
<proteinExistence type="predicted"/>
<accession>A0A158P7L0</accession>
<evidence type="ECO:0000313" key="2">
    <source>
        <dbReference type="WBParaSite" id="ACAC_0000271901-mRNA-1"/>
    </source>
</evidence>
<dbReference type="Proteomes" id="UP000035642">
    <property type="component" value="Unassembled WGS sequence"/>
</dbReference>
<sequence length="221" mass="25007">MFRRLGERNYRTESPEFNNSFGSITLSTPSDTTLSSNSADLSNSSEFDSSLTEVETSNECSKDNRILDKSEIAMIEATVCNKLNTIVHLMCEFSTDAVRLQESADDLLDELQTNIHPYLISLDIEMCSAEAVLRFNIDRSKIHESRIDWLLTYTKYQKEMRRVLSELAGPVYDDLEDSLELKKRGCISRRPCSTTIDNLQEMRRGMQRAVAALCGGPRSVA</sequence>
<keyword evidence="1" id="KW-1185">Reference proteome</keyword>
<dbReference type="WBParaSite" id="ACAC_0000271901-mRNA-1">
    <property type="protein sequence ID" value="ACAC_0000271901-mRNA-1"/>
    <property type="gene ID" value="ACAC_0000271901"/>
</dbReference>
<dbReference type="STRING" id="6313.A0A158P7L0"/>
<name>A0A158P7L0_ANGCA</name>
<protein>
    <submittedName>
        <fullName evidence="2">CARD domain-containing protein</fullName>
    </submittedName>
</protein>
<organism evidence="1 2">
    <name type="scientific">Angiostrongylus cantonensis</name>
    <name type="common">Rat lungworm</name>
    <dbReference type="NCBI Taxonomy" id="6313"/>
    <lineage>
        <taxon>Eukaryota</taxon>
        <taxon>Metazoa</taxon>
        <taxon>Ecdysozoa</taxon>
        <taxon>Nematoda</taxon>
        <taxon>Chromadorea</taxon>
        <taxon>Rhabditida</taxon>
        <taxon>Rhabditina</taxon>
        <taxon>Rhabditomorpha</taxon>
        <taxon>Strongyloidea</taxon>
        <taxon>Metastrongylidae</taxon>
        <taxon>Angiostrongylus</taxon>
    </lineage>
</organism>
<evidence type="ECO:0000313" key="1">
    <source>
        <dbReference type="Proteomes" id="UP000035642"/>
    </source>
</evidence>